<dbReference type="Pfam" id="PF00578">
    <property type="entry name" value="AhpC-TSA"/>
    <property type="match status" value="1"/>
</dbReference>
<protein>
    <submittedName>
        <fullName evidence="3">Peroxiredoxin</fullName>
    </submittedName>
</protein>
<evidence type="ECO:0000313" key="5">
    <source>
        <dbReference type="Proteomes" id="UP000290037"/>
    </source>
</evidence>
<dbReference type="GO" id="GO:0016491">
    <property type="term" value="F:oxidoreductase activity"/>
    <property type="evidence" value="ECO:0007669"/>
    <property type="project" value="InterPro"/>
</dbReference>
<dbReference type="PROSITE" id="PS51352">
    <property type="entry name" value="THIOREDOXIN_2"/>
    <property type="match status" value="1"/>
</dbReference>
<keyword evidence="5" id="KW-1185">Reference proteome</keyword>
<reference evidence="2 5" key="3">
    <citation type="submission" date="2018-07" db="EMBL/GenBank/DDBJ databases">
        <title>Leeuwenhoekiella genomics.</title>
        <authorList>
            <person name="Tahon G."/>
            <person name="Willems A."/>
        </authorList>
    </citation>
    <scope>NUCLEOTIDE SEQUENCE [LARGE SCALE GENOMIC DNA]</scope>
    <source>
        <strain evidence="2 5">LMG 24856</strain>
    </source>
</reference>
<evidence type="ECO:0000259" key="1">
    <source>
        <dbReference type="PROSITE" id="PS51352"/>
    </source>
</evidence>
<dbReference type="InterPro" id="IPR000866">
    <property type="entry name" value="AhpC/TSA"/>
</dbReference>
<evidence type="ECO:0000313" key="2">
    <source>
        <dbReference type="EMBL" id="RXG29636.1"/>
    </source>
</evidence>
<proteinExistence type="predicted"/>
<dbReference type="EMBL" id="FQXT01000004">
    <property type="protein sequence ID" value="SHI16663.1"/>
    <property type="molecule type" value="Genomic_DNA"/>
</dbReference>
<dbReference type="Proteomes" id="UP000184240">
    <property type="component" value="Unassembled WGS sequence"/>
</dbReference>
<evidence type="ECO:0000313" key="3">
    <source>
        <dbReference type="EMBL" id="SHI16663.1"/>
    </source>
</evidence>
<reference evidence="3" key="1">
    <citation type="submission" date="2016-11" db="EMBL/GenBank/DDBJ databases">
        <authorList>
            <person name="Jaros S."/>
            <person name="Januszkiewicz K."/>
            <person name="Wedrychowicz H."/>
        </authorList>
    </citation>
    <scope>NUCLEOTIDE SEQUENCE [LARGE SCALE GENOMIC DNA]</scope>
    <source>
        <strain evidence="3">DSM 19859</strain>
    </source>
</reference>
<dbReference type="PANTHER" id="PTHR43640:SF1">
    <property type="entry name" value="THIOREDOXIN-DEPENDENT PEROXIREDOXIN"/>
    <property type="match status" value="1"/>
</dbReference>
<evidence type="ECO:0000313" key="4">
    <source>
        <dbReference type="Proteomes" id="UP000184240"/>
    </source>
</evidence>
<accession>A0A1M5YYQ2</accession>
<sequence>MARTPSNMLPLGTQAPFFTLPNPLTNKHVTLTDVAGERGTVVMFICNHCPFVKHVNDEVVRIANDYRVLGFGFVAISSNDVENYPEDSPWLMRETARKYNFSFPYLYDETQQTAKDYDAACTPDFYLFDAELKLIYRGQLDDSRPGNGIPVNGRDLREALDNVFNNRQQNELQKPSLGCGIKWKQDANPS</sequence>
<dbReference type="RefSeq" id="WP_072983455.1">
    <property type="nucleotide sequence ID" value="NZ_FQXT01000004.1"/>
</dbReference>
<dbReference type="STRING" id="573501.SAMN04487999_2462"/>
<dbReference type="Proteomes" id="UP000290037">
    <property type="component" value="Unassembled WGS sequence"/>
</dbReference>
<name>A0A1M5YYQ2_9FLAO</name>
<dbReference type="InterPro" id="IPR013766">
    <property type="entry name" value="Thioredoxin_domain"/>
</dbReference>
<dbReference type="InterPro" id="IPR036249">
    <property type="entry name" value="Thioredoxin-like_sf"/>
</dbReference>
<dbReference type="EMBL" id="QOVN01000003">
    <property type="protein sequence ID" value="RXG29636.1"/>
    <property type="molecule type" value="Genomic_DNA"/>
</dbReference>
<dbReference type="SUPFAM" id="SSF52833">
    <property type="entry name" value="Thioredoxin-like"/>
    <property type="match status" value="1"/>
</dbReference>
<dbReference type="CDD" id="cd02969">
    <property type="entry name" value="PRX_like1"/>
    <property type="match status" value="1"/>
</dbReference>
<reference evidence="4" key="2">
    <citation type="submission" date="2016-11" db="EMBL/GenBank/DDBJ databases">
        <authorList>
            <person name="Varghese N."/>
            <person name="Submissions S."/>
        </authorList>
    </citation>
    <scope>NUCLEOTIDE SEQUENCE [LARGE SCALE GENOMIC DNA]</scope>
    <source>
        <strain evidence="4">DSM 19859</strain>
    </source>
</reference>
<dbReference type="Gene3D" id="3.40.30.10">
    <property type="entry name" value="Glutaredoxin"/>
    <property type="match status" value="1"/>
</dbReference>
<dbReference type="GO" id="GO:0016209">
    <property type="term" value="F:antioxidant activity"/>
    <property type="evidence" value="ECO:0007669"/>
    <property type="project" value="InterPro"/>
</dbReference>
<dbReference type="InterPro" id="IPR047262">
    <property type="entry name" value="PRX-like1"/>
</dbReference>
<dbReference type="PANTHER" id="PTHR43640">
    <property type="entry name" value="OS07G0260300 PROTEIN"/>
    <property type="match status" value="1"/>
</dbReference>
<gene>
    <name evidence="2" type="ORF">DSM01_1738</name>
    <name evidence="3" type="ORF">SAMN04487999_2462</name>
</gene>
<feature type="domain" description="Thioredoxin" evidence="1">
    <location>
        <begin position="9"/>
        <end position="165"/>
    </location>
</feature>
<organism evidence="3 4">
    <name type="scientific">Leeuwenhoekiella palythoae</name>
    <dbReference type="NCBI Taxonomy" id="573501"/>
    <lineage>
        <taxon>Bacteria</taxon>
        <taxon>Pseudomonadati</taxon>
        <taxon>Bacteroidota</taxon>
        <taxon>Flavobacteriia</taxon>
        <taxon>Flavobacteriales</taxon>
        <taxon>Flavobacteriaceae</taxon>
        <taxon>Leeuwenhoekiella</taxon>
    </lineage>
</organism>
<dbReference type="AlphaFoldDB" id="A0A1M5YYQ2"/>
<dbReference type="OrthoDB" id="9809746at2"/>